<dbReference type="GO" id="GO:0016192">
    <property type="term" value="P:vesicle-mediated transport"/>
    <property type="evidence" value="ECO:0007669"/>
    <property type="project" value="InterPro"/>
</dbReference>
<evidence type="ECO:0000259" key="3">
    <source>
        <dbReference type="Pfam" id="PF19032"/>
    </source>
</evidence>
<evidence type="ECO:0000313" key="6">
    <source>
        <dbReference type="Proteomes" id="UP000835052"/>
    </source>
</evidence>
<dbReference type="OrthoDB" id="240546at2759"/>
<feature type="domain" description="CCZ1/INTU second Longin" evidence="3">
    <location>
        <begin position="195"/>
        <end position="303"/>
    </location>
</feature>
<proteinExistence type="inferred from homology"/>
<comment type="similarity">
    <text evidence="1">Belongs to the CCZ1 family.</text>
</comment>
<dbReference type="GO" id="GO:0035658">
    <property type="term" value="C:Mon1-Ccz1 complex"/>
    <property type="evidence" value="ECO:0007669"/>
    <property type="project" value="InterPro"/>
</dbReference>
<dbReference type="PANTHER" id="PTHR13056">
    <property type="entry name" value="VACUOLAR FUSION PROTEIN CCZ1 HOMOLOG-RELATED"/>
    <property type="match status" value="1"/>
</dbReference>
<name>A0A8S1H3X0_9PELO</name>
<dbReference type="InterPro" id="IPR043987">
    <property type="entry name" value="CCZ1/INTU/HSP4_longin_1"/>
</dbReference>
<evidence type="ECO:0000259" key="4">
    <source>
        <dbReference type="Pfam" id="PF19033"/>
    </source>
</evidence>
<evidence type="ECO:0000313" key="5">
    <source>
        <dbReference type="EMBL" id="CAD6189488.1"/>
    </source>
</evidence>
<gene>
    <name evidence="5" type="ORF">CAUJ_LOCUS5407</name>
</gene>
<reference evidence="5" key="1">
    <citation type="submission" date="2020-10" db="EMBL/GenBank/DDBJ databases">
        <authorList>
            <person name="Kikuchi T."/>
        </authorList>
    </citation>
    <scope>NUCLEOTIDE SEQUENCE</scope>
    <source>
        <strain evidence="5">NKZ352</strain>
    </source>
</reference>
<dbReference type="Proteomes" id="UP000835052">
    <property type="component" value="Unassembled WGS sequence"/>
</dbReference>
<dbReference type="Pfam" id="PF19033">
    <property type="entry name" value="Intu_longin_3"/>
    <property type="match status" value="1"/>
</dbReference>
<feature type="domain" description="CCZ1/INTU/HPS4 third Longin" evidence="4">
    <location>
        <begin position="327"/>
        <end position="434"/>
    </location>
</feature>
<accession>A0A8S1H3X0</accession>
<dbReference type="Pfam" id="PF19032">
    <property type="entry name" value="Intu_longin_2"/>
    <property type="match status" value="1"/>
</dbReference>
<dbReference type="InterPro" id="IPR013176">
    <property type="entry name" value="Ccz1"/>
</dbReference>
<evidence type="ECO:0000259" key="2">
    <source>
        <dbReference type="Pfam" id="PF19031"/>
    </source>
</evidence>
<dbReference type="EMBL" id="CAJGYM010000011">
    <property type="protein sequence ID" value="CAD6189488.1"/>
    <property type="molecule type" value="Genomic_DNA"/>
</dbReference>
<evidence type="ECO:0008006" key="7">
    <source>
        <dbReference type="Google" id="ProtNLM"/>
    </source>
</evidence>
<dbReference type="InterPro" id="IPR043989">
    <property type="entry name" value="CCZ1/INTU/HSP4_longin_3"/>
</dbReference>
<organism evidence="5 6">
    <name type="scientific">Caenorhabditis auriculariae</name>
    <dbReference type="NCBI Taxonomy" id="2777116"/>
    <lineage>
        <taxon>Eukaryota</taxon>
        <taxon>Metazoa</taxon>
        <taxon>Ecdysozoa</taxon>
        <taxon>Nematoda</taxon>
        <taxon>Chromadorea</taxon>
        <taxon>Rhabditida</taxon>
        <taxon>Rhabditina</taxon>
        <taxon>Rhabditomorpha</taxon>
        <taxon>Rhabditoidea</taxon>
        <taxon>Rhabditidae</taxon>
        <taxon>Peloderinae</taxon>
        <taxon>Caenorhabditis</taxon>
    </lineage>
</organism>
<dbReference type="Pfam" id="PF19031">
    <property type="entry name" value="Intu_longin_1"/>
    <property type="match status" value="1"/>
</dbReference>
<comment type="caution">
    <text evidence="5">The sequence shown here is derived from an EMBL/GenBank/DDBJ whole genome shotgun (WGS) entry which is preliminary data.</text>
</comment>
<feature type="domain" description="CCZ1/INTU/HSP4 first Longin" evidence="2">
    <location>
        <begin position="30"/>
        <end position="124"/>
    </location>
</feature>
<dbReference type="PANTHER" id="PTHR13056:SF0">
    <property type="entry name" value="VACUOLAR FUSION PROTEIN CCZ1 HOMOLOG-RELATED"/>
    <property type="match status" value="1"/>
</dbReference>
<evidence type="ECO:0000256" key="1">
    <source>
        <dbReference type="ARBA" id="ARBA00005352"/>
    </source>
</evidence>
<dbReference type="InterPro" id="IPR043988">
    <property type="entry name" value="CCZ1/INTU_longin_2"/>
</dbReference>
<keyword evidence="6" id="KW-1185">Reference proteome</keyword>
<dbReference type="AlphaFoldDB" id="A0A8S1H3X0"/>
<sequence length="448" mass="51446">MLSVANPLYFFTSSVEAPTPLSRLRIADVMDFFFVVHPDSGRKEGDEHKRIMYFNPKVEALDKQTEITGFAEALQFLREIEEEFDFRTVSTQKSDHVYIQVEKQKFILGISLSKQMAFHSNYPLYLPAVKKTSSVIPTRLFRLFFSAIFGSFRENDEEKFKERLELFFSRFLPLLKVQRLPILDQLGGVEFFYHFPGKLLYYSISKQDLPVLFRYLTQNLLPTAIAPELEPTRAANKGRFFYRNPDDVELDDEEELLERYQMIVYRCLNATVCMFVRFPDVETSSKEQIVSRRMLRNIDAYLETDLSNLASRIGDEIGGENDLRPEATDFHYVYFNPASLSMTSSFSSTSSEGLDGTTASVGVAKAPPPPVDVNRLVCETLSGFVSESEEFGECFAKSETDWWVVIKKVNSRLLVLLLPPSSYQQSLADVQSRTQVIVKSHFKAIFFN</sequence>
<protein>
    <recommendedName>
        <fullName evidence="7">CCZ1/INTU/HSP4 first Longin domain-containing protein</fullName>
    </recommendedName>
</protein>